<dbReference type="AlphaFoldDB" id="A0AAP6MLY9"/>
<feature type="non-terminal residue" evidence="3">
    <location>
        <position position="1"/>
    </location>
</feature>
<dbReference type="PANTHER" id="PTHR33055:SF3">
    <property type="entry name" value="PUTATIVE TRANSPOSASE FOR IS117-RELATED"/>
    <property type="match status" value="1"/>
</dbReference>
<gene>
    <name evidence="3" type="ORF">VCB98_02120</name>
</gene>
<keyword evidence="1" id="KW-0175">Coiled coil</keyword>
<reference evidence="3 4" key="1">
    <citation type="submission" date="2023-12" db="EMBL/GenBank/DDBJ databases">
        <title>Whole-genome sequencing of halo(alkali)philic microorganisms from hypersaline lakes.</title>
        <authorList>
            <person name="Sorokin D.Y."/>
            <person name="Merkel A.Y."/>
            <person name="Messina E."/>
            <person name="Yakimov M."/>
        </authorList>
    </citation>
    <scope>NUCLEOTIDE SEQUENCE [LARGE SCALE GENOMIC DNA]</scope>
    <source>
        <strain evidence="3 4">AB-CW1</strain>
    </source>
</reference>
<accession>A0AAP6MLY9</accession>
<dbReference type="GO" id="GO:0004803">
    <property type="term" value="F:transposase activity"/>
    <property type="evidence" value="ECO:0007669"/>
    <property type="project" value="InterPro"/>
</dbReference>
<dbReference type="EMBL" id="JAYGII010000003">
    <property type="protein sequence ID" value="MEA5444611.1"/>
    <property type="molecule type" value="Genomic_DNA"/>
</dbReference>
<dbReference type="GO" id="GO:0006313">
    <property type="term" value="P:DNA transposition"/>
    <property type="evidence" value="ECO:0007669"/>
    <property type="project" value="InterPro"/>
</dbReference>
<name>A0AAP6MLY9_9GAMM</name>
<dbReference type="GO" id="GO:0003677">
    <property type="term" value="F:DNA binding"/>
    <property type="evidence" value="ECO:0007669"/>
    <property type="project" value="InterPro"/>
</dbReference>
<dbReference type="Pfam" id="PF02371">
    <property type="entry name" value="Transposase_20"/>
    <property type="match status" value="1"/>
</dbReference>
<evidence type="ECO:0000313" key="4">
    <source>
        <dbReference type="Proteomes" id="UP001302316"/>
    </source>
</evidence>
<proteinExistence type="predicted"/>
<organism evidence="3 4">
    <name type="scientific">Natronospira elongata</name>
    <dbReference type="NCBI Taxonomy" id="3110268"/>
    <lineage>
        <taxon>Bacteria</taxon>
        <taxon>Pseudomonadati</taxon>
        <taxon>Pseudomonadota</taxon>
        <taxon>Gammaproteobacteria</taxon>
        <taxon>Natronospirales</taxon>
        <taxon>Natronospiraceae</taxon>
        <taxon>Natronospira</taxon>
    </lineage>
</organism>
<dbReference type="InterPro" id="IPR003346">
    <property type="entry name" value="Transposase_20"/>
</dbReference>
<dbReference type="InterPro" id="IPR047650">
    <property type="entry name" value="Transpos_IS110"/>
</dbReference>
<dbReference type="RefSeq" id="WP_346049999.1">
    <property type="nucleotide sequence ID" value="NZ_JAYGII010000003.1"/>
</dbReference>
<feature type="coiled-coil region" evidence="1">
    <location>
        <begin position="21"/>
        <end position="48"/>
    </location>
</feature>
<keyword evidence="4" id="KW-1185">Reference proteome</keyword>
<evidence type="ECO:0000259" key="2">
    <source>
        <dbReference type="Pfam" id="PF02371"/>
    </source>
</evidence>
<feature type="domain" description="Transposase IS116/IS110/IS902 C-terminal" evidence="2">
    <location>
        <begin position="53"/>
        <end position="129"/>
    </location>
</feature>
<evidence type="ECO:0000313" key="3">
    <source>
        <dbReference type="EMBL" id="MEA5444611.1"/>
    </source>
</evidence>
<dbReference type="PANTHER" id="PTHR33055">
    <property type="entry name" value="TRANSPOSASE FOR INSERTION SEQUENCE ELEMENT IS1111A"/>
    <property type="match status" value="1"/>
</dbReference>
<dbReference type="NCBIfam" id="NF033542">
    <property type="entry name" value="transpos_IS110"/>
    <property type="match status" value="1"/>
</dbReference>
<sequence>QIPALLEDAGNGLGVLDREMLAAAYEQLKQLDQQIARFEQLISQQARQDPALKALLAVPGFGPIVASAFRGHVGDGRAFRRGRDVAASLGVVPAQHSTGGKARLLGISKRGDRYLRAKLIHGARSVVRQAGKKEDALSRWVRRVEASRGRNKAVVALANKLARIGWAVLRHDAAYDPSRAVTA</sequence>
<evidence type="ECO:0000256" key="1">
    <source>
        <dbReference type="SAM" id="Coils"/>
    </source>
</evidence>
<comment type="caution">
    <text evidence="3">The sequence shown here is derived from an EMBL/GenBank/DDBJ whole genome shotgun (WGS) entry which is preliminary data.</text>
</comment>
<protein>
    <submittedName>
        <fullName evidence="3">IS110 family transposase</fullName>
    </submittedName>
</protein>
<dbReference type="Proteomes" id="UP001302316">
    <property type="component" value="Unassembled WGS sequence"/>
</dbReference>